<feature type="binding site" evidence="5">
    <location>
        <position position="338"/>
    </location>
    <ligand>
        <name>Zn(2+)</name>
        <dbReference type="ChEBI" id="CHEBI:29105"/>
    </ligand>
</feature>
<evidence type="ECO:0000256" key="5">
    <source>
        <dbReference type="HAMAP-Rule" id="MF_03043"/>
    </source>
</evidence>
<comment type="similarity">
    <text evidence="5">Belongs to the queuine tRNA-ribosyltransferase family. QTRT2 subfamily.</text>
</comment>
<evidence type="ECO:0000313" key="9">
    <source>
        <dbReference type="Proteomes" id="UP001320420"/>
    </source>
</evidence>
<evidence type="ECO:0000256" key="4">
    <source>
        <dbReference type="ARBA" id="ARBA00022833"/>
    </source>
</evidence>
<keyword evidence="3 5" id="KW-0479">Metal-binding</keyword>
<proteinExistence type="inferred from homology"/>
<dbReference type="PANTHER" id="PTHR46064:SF1">
    <property type="entry name" value="QUEUINE TRNA-RIBOSYLTRANSFERASE ACCESSORY SUBUNIT 2"/>
    <property type="match status" value="1"/>
</dbReference>
<dbReference type="EMBL" id="JAKJXP020000041">
    <property type="protein sequence ID" value="KAK7752194.1"/>
    <property type="molecule type" value="Genomic_DNA"/>
</dbReference>
<comment type="subcellular location">
    <subcellularLocation>
        <location evidence="5">Cytoplasm</location>
    </subcellularLocation>
</comment>
<evidence type="ECO:0000259" key="7">
    <source>
        <dbReference type="Pfam" id="PF01702"/>
    </source>
</evidence>
<dbReference type="Proteomes" id="UP001320420">
    <property type="component" value="Unassembled WGS sequence"/>
</dbReference>
<evidence type="ECO:0000313" key="8">
    <source>
        <dbReference type="EMBL" id="KAK7752194.1"/>
    </source>
</evidence>
<dbReference type="SUPFAM" id="SSF51713">
    <property type="entry name" value="tRNA-guanine transglycosylase"/>
    <property type="match status" value="1"/>
</dbReference>
<dbReference type="Gene3D" id="3.20.20.105">
    <property type="entry name" value="Queuine tRNA-ribosyltransferase-like"/>
    <property type="match status" value="1"/>
</dbReference>
<dbReference type="NCBIfam" id="TIGR00449">
    <property type="entry name" value="tgt_general"/>
    <property type="match status" value="1"/>
</dbReference>
<reference evidence="8 9" key="1">
    <citation type="submission" date="2024-02" db="EMBL/GenBank/DDBJ databases">
        <title>De novo assembly and annotation of 12 fungi associated with fruit tree decline syndrome in Ontario, Canada.</title>
        <authorList>
            <person name="Sulman M."/>
            <person name="Ellouze W."/>
            <person name="Ilyukhin E."/>
        </authorList>
    </citation>
    <scope>NUCLEOTIDE SEQUENCE [LARGE SCALE GENOMIC DNA]</scope>
    <source>
        <strain evidence="8 9">M11/M66-122</strain>
    </source>
</reference>
<dbReference type="InterPro" id="IPR028592">
    <property type="entry name" value="QTRTD1"/>
</dbReference>
<evidence type="ECO:0000256" key="2">
    <source>
        <dbReference type="ARBA" id="ARBA00022694"/>
    </source>
</evidence>
<feature type="domain" description="tRNA-guanine(15) transglycosylase-like" evidence="7">
    <location>
        <begin position="22"/>
        <end position="403"/>
    </location>
</feature>
<dbReference type="InterPro" id="IPR036511">
    <property type="entry name" value="TGT-like_sf"/>
</dbReference>
<feature type="region of interest" description="Disordered" evidence="6">
    <location>
        <begin position="462"/>
        <end position="491"/>
    </location>
</feature>
<dbReference type="InterPro" id="IPR002616">
    <property type="entry name" value="tRNA_ribo_trans-like"/>
</dbReference>
<keyword evidence="9" id="KW-1185">Reference proteome</keyword>
<dbReference type="GO" id="GO:0006400">
    <property type="term" value="P:tRNA modification"/>
    <property type="evidence" value="ECO:0007669"/>
    <property type="project" value="InterPro"/>
</dbReference>
<protein>
    <recommendedName>
        <fullName evidence="5">Queuine tRNA-ribosyltransferase accessory subunit 2</fullName>
    </recommendedName>
    <alternativeName>
        <fullName evidence="5">Queuine tRNA-ribosyltransferase domain-containing protein 1</fullName>
    </alternativeName>
</protein>
<dbReference type="AlphaFoldDB" id="A0AAN9YS62"/>
<organism evidence="8 9">
    <name type="scientific">Diatrype stigma</name>
    <dbReference type="NCBI Taxonomy" id="117547"/>
    <lineage>
        <taxon>Eukaryota</taxon>
        <taxon>Fungi</taxon>
        <taxon>Dikarya</taxon>
        <taxon>Ascomycota</taxon>
        <taxon>Pezizomycotina</taxon>
        <taxon>Sordariomycetes</taxon>
        <taxon>Xylariomycetidae</taxon>
        <taxon>Xylariales</taxon>
        <taxon>Diatrypaceae</taxon>
        <taxon>Diatrype</taxon>
    </lineage>
</organism>
<evidence type="ECO:0000256" key="6">
    <source>
        <dbReference type="SAM" id="MobiDB-lite"/>
    </source>
</evidence>
<gene>
    <name evidence="8" type="ORF">SLS62_005938</name>
</gene>
<accession>A0AAN9YS62</accession>
<comment type="caution">
    <text evidence="8">The sequence shown here is derived from an EMBL/GenBank/DDBJ whole genome shotgun (WGS) entry which is preliminary data.</text>
</comment>
<comment type="cofactor">
    <cofactor evidence="5">
        <name>Zn(2+)</name>
        <dbReference type="ChEBI" id="CHEBI:29105"/>
    </cofactor>
    <text evidence="5">Binds 1 zinc ion per subunit.</text>
</comment>
<feature type="binding site" evidence="5">
    <location>
        <position position="343"/>
    </location>
    <ligand>
        <name>Zn(2+)</name>
        <dbReference type="ChEBI" id="CHEBI:29105"/>
    </ligand>
</feature>
<keyword evidence="2 5" id="KW-0819">tRNA processing</keyword>
<dbReference type="HAMAP" id="MF_03043">
    <property type="entry name" value="QTRT2"/>
    <property type="match status" value="1"/>
</dbReference>
<dbReference type="GO" id="GO:0046872">
    <property type="term" value="F:metal ion binding"/>
    <property type="evidence" value="ECO:0007669"/>
    <property type="project" value="UniProtKB-KW"/>
</dbReference>
<evidence type="ECO:0000256" key="3">
    <source>
        <dbReference type="ARBA" id="ARBA00022723"/>
    </source>
</evidence>
<feature type="region of interest" description="Disordered" evidence="6">
    <location>
        <begin position="414"/>
        <end position="435"/>
    </location>
</feature>
<dbReference type="Pfam" id="PF01702">
    <property type="entry name" value="TGT"/>
    <property type="match status" value="1"/>
</dbReference>
<dbReference type="GO" id="GO:0008479">
    <property type="term" value="F:tRNA-guanosine(34) queuine transglycosylase activity"/>
    <property type="evidence" value="ECO:0007669"/>
    <property type="project" value="UniProtKB-UniRule"/>
</dbReference>
<feature type="binding site" evidence="5">
    <location>
        <position position="369"/>
    </location>
    <ligand>
        <name>Zn(2+)</name>
        <dbReference type="ChEBI" id="CHEBI:29105"/>
    </ligand>
</feature>
<name>A0AAN9YS62_9PEZI</name>
<sequence length="491" mass="53908">MGSIEENDGMLFNVVKNAIEGGARVGRLALPKRQPADTPNYFGLTSRGALPHITPDNLTKHTQLSGTYMALEDFVETMQQGLTPAIYKMAATSEDTLQAYTATPSPIATILGPRRHPAVTAPMGNGKTHVSIHTSMGFRKLQNKAYAEAINTLKPDIAIPLADLTFAYEESKQKVSTAKRQSRMVDRTEDWLAQFFNVLDTGEDEKSAGTHVFAPILPVPYPLQWEYLNRLTQDHISGISGLAVYDTDILPDLKDYPRLQTLPRLSLDFLVSPQEILRQVQLGIDLFTVPFVNTTSDAGIALTFTFPPPPPTEKVLPLGTNMWSQEHQVSLKPLKEGCGCYACTKHHSAYLHHLLNAKEMLGWTLLQIHNHYVLSDFFAGVRSTIAAEPSSFEANVELFSRVYEPEVPKGTGLRPRARGYHFKSEGGGPKINRPAWGKLEAEADQTEDPTVVAEMAGLAVTGAAAEGTETPTIPEVDSEELNKTGFANVDK</sequence>
<dbReference type="GO" id="GO:0005737">
    <property type="term" value="C:cytoplasm"/>
    <property type="evidence" value="ECO:0007669"/>
    <property type="project" value="UniProtKB-SubCell"/>
</dbReference>
<dbReference type="InterPro" id="IPR050852">
    <property type="entry name" value="Queuine_tRNA-ribosyltrfase"/>
</dbReference>
<keyword evidence="4 5" id="KW-0862">Zinc</keyword>
<evidence type="ECO:0000256" key="1">
    <source>
        <dbReference type="ARBA" id="ARBA00022490"/>
    </source>
</evidence>
<keyword evidence="1 5" id="KW-0963">Cytoplasm</keyword>
<comment type="subunit">
    <text evidence="5">Heterodimer of a catalytic subunit and an accessory subunit.</text>
</comment>
<feature type="binding site" evidence="5">
    <location>
        <position position="340"/>
    </location>
    <ligand>
        <name>Zn(2+)</name>
        <dbReference type="ChEBI" id="CHEBI:29105"/>
    </ligand>
</feature>
<comment type="function">
    <text evidence="5">Non-catalytic subunit of the queuine tRNA-ribosyltransferase (TGT) that catalyzes the base-exchange of a guanine (G) residue with queuine (Q) at position 34 (anticodon wobble position) in tRNAs with GU(N) anticodons (tRNA-Asp, -Asn, -His and -Tyr), resulting in the hypermodified nucleoside queuosine (7-(((4,5-cis-dihydroxy-2-cyclopenten-1-yl)amino)methyl)-7-deazaguanosine).</text>
</comment>
<dbReference type="PANTHER" id="PTHR46064">
    <property type="entry name" value="QUEUINE TRNA-RIBOSYLTRANSFERASE ACCESSORY SUBUNIT 2"/>
    <property type="match status" value="1"/>
</dbReference>